<keyword evidence="3" id="KW-0418">Kinase</keyword>
<proteinExistence type="predicted"/>
<dbReference type="PANTHER" id="PTHR47987:SF11">
    <property type="entry name" value="RECEPTOR-LIKE CYTOSOLIC SERINE_THREONINE-PROTEIN KINASE RBK1 ISOFORM X1"/>
    <property type="match status" value="1"/>
</dbReference>
<evidence type="ECO:0000313" key="3">
    <source>
        <dbReference type="EMBL" id="RWR79241.1"/>
    </source>
</evidence>
<feature type="region of interest" description="Disordered" evidence="1">
    <location>
        <begin position="230"/>
        <end position="255"/>
    </location>
</feature>
<feature type="compositionally biased region" description="Basic and acidic residues" evidence="1">
    <location>
        <begin position="722"/>
        <end position="732"/>
    </location>
</feature>
<keyword evidence="4" id="KW-1185">Reference proteome</keyword>
<dbReference type="OrthoDB" id="654677at2759"/>
<feature type="domain" description="Protein kinase" evidence="2">
    <location>
        <begin position="394"/>
        <end position="674"/>
    </location>
</feature>
<dbReference type="PROSITE" id="PS00108">
    <property type="entry name" value="PROTEIN_KINASE_ST"/>
    <property type="match status" value="1"/>
</dbReference>
<organism evidence="3 4">
    <name type="scientific">Cinnamomum micranthum f. kanehirae</name>
    <dbReference type="NCBI Taxonomy" id="337451"/>
    <lineage>
        <taxon>Eukaryota</taxon>
        <taxon>Viridiplantae</taxon>
        <taxon>Streptophyta</taxon>
        <taxon>Embryophyta</taxon>
        <taxon>Tracheophyta</taxon>
        <taxon>Spermatophyta</taxon>
        <taxon>Magnoliopsida</taxon>
        <taxon>Magnoliidae</taxon>
        <taxon>Laurales</taxon>
        <taxon>Lauraceae</taxon>
        <taxon>Cinnamomum</taxon>
    </lineage>
</organism>
<dbReference type="Gene3D" id="3.40.50.620">
    <property type="entry name" value="HUPs"/>
    <property type="match status" value="1"/>
</dbReference>
<dbReference type="FunFam" id="3.30.200.20:FF:000268">
    <property type="entry name" value="probable receptor-like serine/threonine-protein kinase At5g57670"/>
    <property type="match status" value="1"/>
</dbReference>
<dbReference type="FunFam" id="1.10.510.10:FF:000284">
    <property type="entry name" value="Putative receptor-like serine/threonine-protein kinase"/>
    <property type="match status" value="1"/>
</dbReference>
<sequence>MTVEGVVENRNDQKSVLVGIKMNSSSQELLNWAIAKVSEPGDRIVAVHVRRASDPHENENSSAFLSGYLTDYEGLYNAKKIKLEGQISRGNSIRKVLVREAKLCAARALIVGTGKFHAFGGSLSLARYCAKKLPSTTSILAVHKGKIVFQKEATKQSSDLNRNRWPSFRSLLGLSIGDDSEVLNSSNKENSDVESLKVLKVENLAPQTVHDSKDRGRDFKEIATEQGSLLSDKDDVAKSDGTETGSFSSSVAQSSIEIESVEEVEDEGNHLAQEQTDEVSCLISMRKHPEHTLGWPLLRRTVSPNSEILSEARNMSVVQWVMSLPNRSLLLTPLSQIGSEPCRREVHRSRRGSTASSLSTWLELPKELETLIVSSSTGCRVFSREELESSITHFLPENLIGKGGCSKVYKGCLPDGQQVAVKLAKSSKKAWEYFLLEFEILTSLQHKHITPLLGICVEDNDLISIFKFFPKGSLEEHLHGKGDKSVLPWEVRFKVAVGVAEALAYLHSDCSRPIIHRDVKSSNILLSDEFEPQLSDFGLALRAATTSAFVTHSDVVGTFGYLAPEYFMYGKVSEKIDVYSYGVLLLELLSGRRPINAESPKGQESLVMWAIPKLENVNALDLLDPNLSKEFDEKQMQRLVLAAILCITRPAQHRPQMGQILKLLQGDEDVMEWAQSEVSVPKESDKEDEEAYPVPSVHPHHIDLALFEADDDTTSLSSIEQNNHHSMEDYLRGRWSRSSSFD</sequence>
<dbReference type="InterPro" id="IPR008271">
    <property type="entry name" value="Ser/Thr_kinase_AS"/>
</dbReference>
<dbReference type="InterPro" id="IPR000719">
    <property type="entry name" value="Prot_kinase_dom"/>
</dbReference>
<dbReference type="EMBL" id="QPKB01000003">
    <property type="protein sequence ID" value="RWR79241.1"/>
    <property type="molecule type" value="Genomic_DNA"/>
</dbReference>
<evidence type="ECO:0000259" key="2">
    <source>
        <dbReference type="PROSITE" id="PS50011"/>
    </source>
</evidence>
<dbReference type="SUPFAM" id="SSF52402">
    <property type="entry name" value="Adenine nucleotide alpha hydrolases-like"/>
    <property type="match status" value="1"/>
</dbReference>
<comment type="caution">
    <text evidence="3">The sequence shown here is derived from an EMBL/GenBank/DDBJ whole genome shotgun (WGS) entry which is preliminary data.</text>
</comment>
<accession>A0A443NL76</accession>
<dbReference type="PROSITE" id="PS50011">
    <property type="entry name" value="PROTEIN_KINASE_DOM"/>
    <property type="match status" value="1"/>
</dbReference>
<dbReference type="SUPFAM" id="SSF56112">
    <property type="entry name" value="Protein kinase-like (PK-like)"/>
    <property type="match status" value="1"/>
</dbReference>
<keyword evidence="3" id="KW-0675">Receptor</keyword>
<gene>
    <name evidence="3" type="ORF">CKAN_00780700</name>
</gene>
<protein>
    <submittedName>
        <fullName evidence="3">Putative receptor-like serine/threonine-protein kinase</fullName>
    </submittedName>
</protein>
<dbReference type="AlphaFoldDB" id="A0A443NL76"/>
<feature type="region of interest" description="Disordered" evidence="1">
    <location>
        <begin position="713"/>
        <end position="742"/>
    </location>
</feature>
<dbReference type="InterPro" id="IPR014729">
    <property type="entry name" value="Rossmann-like_a/b/a_fold"/>
</dbReference>
<dbReference type="Proteomes" id="UP000283530">
    <property type="component" value="Unassembled WGS sequence"/>
</dbReference>
<evidence type="ECO:0000256" key="1">
    <source>
        <dbReference type="SAM" id="MobiDB-lite"/>
    </source>
</evidence>
<dbReference type="InterPro" id="IPR046958">
    <property type="entry name" value="RBK1/2/STUNTED"/>
</dbReference>
<keyword evidence="3" id="KW-0808">Transferase</keyword>
<name>A0A443NL76_9MAGN</name>
<dbReference type="SMART" id="SM00220">
    <property type="entry name" value="S_TKc"/>
    <property type="match status" value="1"/>
</dbReference>
<dbReference type="GO" id="GO:0005524">
    <property type="term" value="F:ATP binding"/>
    <property type="evidence" value="ECO:0007669"/>
    <property type="project" value="InterPro"/>
</dbReference>
<feature type="compositionally biased region" description="Basic and acidic residues" evidence="1">
    <location>
        <begin position="231"/>
        <end position="241"/>
    </location>
</feature>
<dbReference type="InterPro" id="IPR011009">
    <property type="entry name" value="Kinase-like_dom_sf"/>
</dbReference>
<evidence type="ECO:0000313" key="4">
    <source>
        <dbReference type="Proteomes" id="UP000283530"/>
    </source>
</evidence>
<dbReference type="GO" id="GO:0004672">
    <property type="term" value="F:protein kinase activity"/>
    <property type="evidence" value="ECO:0007669"/>
    <property type="project" value="InterPro"/>
</dbReference>
<dbReference type="Gene3D" id="1.10.510.10">
    <property type="entry name" value="Transferase(Phosphotransferase) domain 1"/>
    <property type="match status" value="1"/>
</dbReference>
<dbReference type="PANTHER" id="PTHR47987">
    <property type="entry name" value="OS08G0249100 PROTEIN"/>
    <property type="match status" value="1"/>
</dbReference>
<dbReference type="STRING" id="337451.A0A443NL76"/>
<reference evidence="3 4" key="1">
    <citation type="journal article" date="2019" name="Nat. Plants">
        <title>Stout camphor tree genome fills gaps in understanding of flowering plant genome evolution.</title>
        <authorList>
            <person name="Chaw S.M."/>
            <person name="Liu Y.C."/>
            <person name="Wu Y.W."/>
            <person name="Wang H.Y."/>
            <person name="Lin C.I."/>
            <person name="Wu C.S."/>
            <person name="Ke H.M."/>
            <person name="Chang L.Y."/>
            <person name="Hsu C.Y."/>
            <person name="Yang H.T."/>
            <person name="Sudianto E."/>
            <person name="Hsu M.H."/>
            <person name="Wu K.P."/>
            <person name="Wang L.N."/>
            <person name="Leebens-Mack J.H."/>
            <person name="Tsai I.J."/>
        </authorList>
    </citation>
    <scope>NUCLEOTIDE SEQUENCE [LARGE SCALE GENOMIC DNA]</scope>
    <source>
        <strain evidence="4">cv. Chaw 1501</strain>
        <tissue evidence="3">Young leaves</tissue>
    </source>
</reference>
<dbReference type="Pfam" id="PF00069">
    <property type="entry name" value="Pkinase"/>
    <property type="match status" value="1"/>
</dbReference>
<dbReference type="Gene3D" id="3.30.200.20">
    <property type="entry name" value="Phosphorylase Kinase, domain 1"/>
    <property type="match status" value="1"/>
</dbReference>